<accession>A0AAI8VUC8</accession>
<dbReference type="PANTHER" id="PTHR33365">
    <property type="entry name" value="YALI0B05434P"/>
    <property type="match status" value="1"/>
</dbReference>
<comment type="pathway">
    <text evidence="1">Mycotoxin biosynthesis.</text>
</comment>
<dbReference type="PANTHER" id="PTHR33365:SF4">
    <property type="entry name" value="CYCLOCHLOROTINE BIOSYNTHESIS PROTEIN O"/>
    <property type="match status" value="1"/>
</dbReference>
<dbReference type="InterPro" id="IPR021765">
    <property type="entry name" value="UstYa-like"/>
</dbReference>
<protein>
    <submittedName>
        <fullName evidence="6">Uu.00g064250.m01.CDS01</fullName>
    </submittedName>
</protein>
<feature type="domain" description="DUF3669" evidence="5">
    <location>
        <begin position="362"/>
        <end position="423"/>
    </location>
</feature>
<gene>
    <name evidence="6" type="ORF">KHLLAP_LOCUS11268</name>
</gene>
<sequence length="463" mass="53061">MPSSPDHHHSRQIRPPTTEANCDDSVSPSPLERCRNSEFSSTTTLTAKPFSTIKGHRDMVDPERFSVQRPQRRRALPLCTWSTVAVLWLSSIVLTAWLFGHCETRPRHSYETGFDTDLNPLRPAIELKKVRFTGGLKFHENGTTYRYLEPGATQYVGEPSEELDRAWRLLIQGQGVDLLGDEAEGLEGKTYQKPEGWWLTGADVFHQLHCVNMVREALRPDYYTPPNPEPIHTMHIDHCIDYLRQGVMCSVDLTMIPIGWSDTRNRILQNTEVVHTCRDFDKEAKAGPMLQVFGLRNYPLQFDQMEEMELDVGEYTTWMELAFMHWSARIDAADVEFVLAPPRDSEPVTRRRKSPVLGDHCLWILDFDCCKVMTMDENGIQRAAETCWSNDPFYLRPAHGDERDIDLWRHFRGAFLEASARIIIASEDGGQSRSYFPERLVGLIEDRVATFTKTTKADGLKGE</sequence>
<feature type="transmembrane region" description="Helical" evidence="4">
    <location>
        <begin position="78"/>
        <end position="99"/>
    </location>
</feature>
<dbReference type="InterPro" id="IPR022137">
    <property type="entry name" value="Znf_prot_DUF3669"/>
</dbReference>
<dbReference type="GO" id="GO:0043386">
    <property type="term" value="P:mycotoxin biosynthetic process"/>
    <property type="evidence" value="ECO:0007669"/>
    <property type="project" value="InterPro"/>
</dbReference>
<name>A0AAI8VUC8_9PEZI</name>
<evidence type="ECO:0000256" key="3">
    <source>
        <dbReference type="SAM" id="MobiDB-lite"/>
    </source>
</evidence>
<proteinExistence type="inferred from homology"/>
<keyword evidence="4" id="KW-0472">Membrane</keyword>
<evidence type="ECO:0000259" key="5">
    <source>
        <dbReference type="Pfam" id="PF12417"/>
    </source>
</evidence>
<comment type="similarity">
    <text evidence="2">Belongs to the ustYa family.</text>
</comment>
<dbReference type="EMBL" id="CAUWAG010000018">
    <property type="protein sequence ID" value="CAJ2510800.1"/>
    <property type="molecule type" value="Genomic_DNA"/>
</dbReference>
<dbReference type="Pfam" id="PF11807">
    <property type="entry name" value="UstYa"/>
    <property type="match status" value="1"/>
</dbReference>
<dbReference type="AlphaFoldDB" id="A0AAI8VUC8"/>
<keyword evidence="4" id="KW-0812">Transmembrane</keyword>
<dbReference type="Pfam" id="PF12417">
    <property type="entry name" value="DUF3669"/>
    <property type="match status" value="1"/>
</dbReference>
<comment type="caution">
    <text evidence="6">The sequence shown here is derived from an EMBL/GenBank/DDBJ whole genome shotgun (WGS) entry which is preliminary data.</text>
</comment>
<feature type="compositionally biased region" description="Polar residues" evidence="3">
    <location>
        <begin position="18"/>
        <end position="28"/>
    </location>
</feature>
<reference evidence="6" key="1">
    <citation type="submission" date="2023-10" db="EMBL/GenBank/DDBJ databases">
        <authorList>
            <person name="Hackl T."/>
        </authorList>
    </citation>
    <scope>NUCLEOTIDE SEQUENCE</scope>
</reference>
<evidence type="ECO:0000313" key="6">
    <source>
        <dbReference type="EMBL" id="CAJ2510800.1"/>
    </source>
</evidence>
<evidence type="ECO:0000256" key="1">
    <source>
        <dbReference type="ARBA" id="ARBA00004685"/>
    </source>
</evidence>
<evidence type="ECO:0000313" key="7">
    <source>
        <dbReference type="Proteomes" id="UP001295740"/>
    </source>
</evidence>
<organism evidence="6 7">
    <name type="scientific">Anthostomella pinea</name>
    <dbReference type="NCBI Taxonomy" id="933095"/>
    <lineage>
        <taxon>Eukaryota</taxon>
        <taxon>Fungi</taxon>
        <taxon>Dikarya</taxon>
        <taxon>Ascomycota</taxon>
        <taxon>Pezizomycotina</taxon>
        <taxon>Sordariomycetes</taxon>
        <taxon>Xylariomycetidae</taxon>
        <taxon>Xylariales</taxon>
        <taxon>Xylariaceae</taxon>
        <taxon>Anthostomella</taxon>
    </lineage>
</organism>
<evidence type="ECO:0000256" key="4">
    <source>
        <dbReference type="SAM" id="Phobius"/>
    </source>
</evidence>
<keyword evidence="7" id="KW-1185">Reference proteome</keyword>
<dbReference type="Proteomes" id="UP001295740">
    <property type="component" value="Unassembled WGS sequence"/>
</dbReference>
<evidence type="ECO:0000256" key="2">
    <source>
        <dbReference type="ARBA" id="ARBA00035112"/>
    </source>
</evidence>
<feature type="region of interest" description="Disordered" evidence="3">
    <location>
        <begin position="1"/>
        <end position="40"/>
    </location>
</feature>
<keyword evidence="4" id="KW-1133">Transmembrane helix</keyword>